<dbReference type="GO" id="GO:0055085">
    <property type="term" value="P:transmembrane transport"/>
    <property type="evidence" value="ECO:0007669"/>
    <property type="project" value="InterPro"/>
</dbReference>
<organism evidence="2 3">
    <name type="scientific">Sphingomonas leidyi</name>
    <dbReference type="NCBI Taxonomy" id="68569"/>
    <lineage>
        <taxon>Bacteria</taxon>
        <taxon>Pseudomonadati</taxon>
        <taxon>Pseudomonadota</taxon>
        <taxon>Alphaproteobacteria</taxon>
        <taxon>Sphingomonadales</taxon>
        <taxon>Sphingomonadaceae</taxon>
        <taxon>Sphingomonas</taxon>
    </lineage>
</organism>
<name>A0A7X5UY78_9SPHN</name>
<reference evidence="2 3" key="1">
    <citation type="submission" date="2020-03" db="EMBL/GenBank/DDBJ databases">
        <title>Genomic Encyclopedia of Type Strains, Phase IV (KMG-IV): sequencing the most valuable type-strain genomes for metagenomic binning, comparative biology and taxonomic classification.</title>
        <authorList>
            <person name="Goeker M."/>
        </authorList>
    </citation>
    <scope>NUCLEOTIDE SEQUENCE [LARGE SCALE GENOMIC DNA]</scope>
    <source>
        <strain evidence="2 3">DSM 4733</strain>
    </source>
</reference>
<evidence type="ECO:0000313" key="2">
    <source>
        <dbReference type="EMBL" id="NIJ64475.1"/>
    </source>
</evidence>
<proteinExistence type="predicted"/>
<dbReference type="PANTHER" id="PTHR38643">
    <property type="entry name" value="PURINE NUCLEOSIDE PERMEASE C285.05-RELATED"/>
    <property type="match status" value="1"/>
</dbReference>
<dbReference type="PIRSF" id="PIRSF013171">
    <property type="entry name" value="Pur_nuclsid_perm"/>
    <property type="match status" value="1"/>
</dbReference>
<protein>
    <submittedName>
        <fullName evidence="2">Purine nucleoside permease</fullName>
    </submittedName>
</protein>
<gene>
    <name evidence="2" type="ORF">FHR20_001406</name>
</gene>
<dbReference type="Pfam" id="PF06516">
    <property type="entry name" value="NUP"/>
    <property type="match status" value="1"/>
</dbReference>
<dbReference type="InterPro" id="IPR009486">
    <property type="entry name" value="Pur_nuclsid_perm"/>
</dbReference>
<accession>A0A7X5UY78</accession>
<feature type="chain" id="PRO_5031397716" evidence="1">
    <location>
        <begin position="22"/>
        <end position="371"/>
    </location>
</feature>
<dbReference type="AlphaFoldDB" id="A0A7X5UY78"/>
<sequence length="371" mass="40364">MRKLGMAAALISAVLSSNAGAAVLHPKVVILGYFETSKAYGEKGYWGDADKPGELHHWIEGLNLKRRLPVKGAFNPVWANADGSIIAMKIGPNSLHPAVNLMALGLDANFDLSRSYWLINGIAGTSPETGTIGDLIWTDFVVNGDVAHEIDAREIPADWPEGYFPAGRTRPYPEPRVAAGSPEDVRGWTGPFRTNRARTVTMLNASLARWAYRLTVRVALPDNAGMRAVREEYDQARARSAPEVAIGSTLSSETFWLGGRLDAWARRWVAYMTDGRGTFRTTETNDAGAMVALSALGRAGRVDPDRVLLLRAASNFDMPPRGVPASEQLVREGPQSFAGYLPALDGLYRVGAPVVHEIVRGWPTYSKTPPK</sequence>
<evidence type="ECO:0000256" key="1">
    <source>
        <dbReference type="SAM" id="SignalP"/>
    </source>
</evidence>
<dbReference type="Proteomes" id="UP000564677">
    <property type="component" value="Unassembled WGS sequence"/>
</dbReference>
<keyword evidence="3" id="KW-1185">Reference proteome</keyword>
<dbReference type="RefSeq" id="WP_167298822.1">
    <property type="nucleotide sequence ID" value="NZ_JAASQV010000001.1"/>
</dbReference>
<dbReference type="EMBL" id="JAASQV010000001">
    <property type="protein sequence ID" value="NIJ64475.1"/>
    <property type="molecule type" value="Genomic_DNA"/>
</dbReference>
<keyword evidence="1" id="KW-0732">Signal</keyword>
<feature type="signal peptide" evidence="1">
    <location>
        <begin position="1"/>
        <end position="21"/>
    </location>
</feature>
<evidence type="ECO:0000313" key="3">
    <source>
        <dbReference type="Proteomes" id="UP000564677"/>
    </source>
</evidence>
<dbReference type="PANTHER" id="PTHR38643:SF1">
    <property type="entry name" value="PURINE NUCLEOSIDE PERMEASE C285.05-RELATED"/>
    <property type="match status" value="1"/>
</dbReference>
<comment type="caution">
    <text evidence="2">The sequence shown here is derived from an EMBL/GenBank/DDBJ whole genome shotgun (WGS) entry which is preliminary data.</text>
</comment>